<dbReference type="EMBL" id="BAABRP010000022">
    <property type="protein sequence ID" value="GAA5514688.1"/>
    <property type="molecule type" value="Genomic_DNA"/>
</dbReference>
<evidence type="ECO:0000259" key="8">
    <source>
        <dbReference type="PROSITE" id="PS51782"/>
    </source>
</evidence>
<evidence type="ECO:0000256" key="7">
    <source>
        <dbReference type="SAM" id="MobiDB-lite"/>
    </source>
</evidence>
<keyword evidence="3" id="KW-0732">Signal</keyword>
<evidence type="ECO:0000256" key="6">
    <source>
        <dbReference type="ARBA" id="ARBA00022807"/>
    </source>
</evidence>
<dbReference type="PANTHER" id="PTHR47360:SF1">
    <property type="entry name" value="ENDOPEPTIDASE NLPC-RELATED"/>
    <property type="match status" value="1"/>
</dbReference>
<evidence type="ECO:0000256" key="5">
    <source>
        <dbReference type="ARBA" id="ARBA00022801"/>
    </source>
</evidence>
<comment type="similarity">
    <text evidence="1">Belongs to the peptidase C40 family.</text>
</comment>
<keyword evidence="11" id="KW-1185">Reference proteome</keyword>
<dbReference type="Gene3D" id="3.90.1720.10">
    <property type="entry name" value="endopeptidase domain like (from Nostoc punctiforme)"/>
    <property type="match status" value="1"/>
</dbReference>
<dbReference type="InterPro" id="IPR038765">
    <property type="entry name" value="Papain-like_cys_pep_sf"/>
</dbReference>
<evidence type="ECO:0000259" key="9">
    <source>
        <dbReference type="PROSITE" id="PS51935"/>
    </source>
</evidence>
<protein>
    <recommendedName>
        <fullName evidence="12">Peptidoglycan endopeptidase</fullName>
    </recommendedName>
</protein>
<evidence type="ECO:0000256" key="2">
    <source>
        <dbReference type="ARBA" id="ARBA00022670"/>
    </source>
</evidence>
<organism evidence="10 11">
    <name type="scientific">Deinococcus carri</name>
    <dbReference type="NCBI Taxonomy" id="1211323"/>
    <lineage>
        <taxon>Bacteria</taxon>
        <taxon>Thermotogati</taxon>
        <taxon>Deinococcota</taxon>
        <taxon>Deinococci</taxon>
        <taxon>Deinococcales</taxon>
        <taxon>Deinococcaceae</taxon>
        <taxon>Deinococcus</taxon>
    </lineage>
</organism>
<dbReference type="InterPro" id="IPR000064">
    <property type="entry name" value="NLP_P60_dom"/>
</dbReference>
<dbReference type="CDD" id="cd00118">
    <property type="entry name" value="LysM"/>
    <property type="match status" value="1"/>
</dbReference>
<feature type="domain" description="LysM" evidence="8">
    <location>
        <begin position="13"/>
        <end position="56"/>
    </location>
</feature>
<reference evidence="10 11" key="1">
    <citation type="submission" date="2024-02" db="EMBL/GenBank/DDBJ databases">
        <title>Deinococcus carri NBRC 110142.</title>
        <authorList>
            <person name="Ichikawa N."/>
            <person name="Katano-Makiyama Y."/>
            <person name="Hidaka K."/>
        </authorList>
    </citation>
    <scope>NUCLEOTIDE SEQUENCE [LARGE SCALE GENOMIC DNA]</scope>
    <source>
        <strain evidence="10 11">NBRC 110142</strain>
    </source>
</reference>
<keyword evidence="2" id="KW-0645">Protease</keyword>
<dbReference type="InterPro" id="IPR018392">
    <property type="entry name" value="LysM"/>
</dbReference>
<dbReference type="InterPro" id="IPR036779">
    <property type="entry name" value="LysM_dom_sf"/>
</dbReference>
<keyword evidence="5" id="KW-0378">Hydrolase</keyword>
<dbReference type="PROSITE" id="PS51782">
    <property type="entry name" value="LYSM"/>
    <property type="match status" value="1"/>
</dbReference>
<dbReference type="Proteomes" id="UP001401887">
    <property type="component" value="Unassembled WGS sequence"/>
</dbReference>
<evidence type="ECO:0008006" key="12">
    <source>
        <dbReference type="Google" id="ProtNLM"/>
    </source>
</evidence>
<name>A0ABP9WF26_9DEIO</name>
<feature type="region of interest" description="Disordered" evidence="7">
    <location>
        <begin position="65"/>
        <end position="95"/>
    </location>
</feature>
<evidence type="ECO:0000256" key="3">
    <source>
        <dbReference type="ARBA" id="ARBA00022729"/>
    </source>
</evidence>
<sequence>MAAALCSGGALAASYTVKSGDTLYKVALAHNLEPAELMRLNGLSSSTIEVGQKLNVGAAQAAPAPAAPAARPTAAARPVTRPAAPAQAARPVQAAAPASRSGGAFVRTAATRYLGIRYALGGTGGRGIDCSGFTMRVFQQMGINLPRTASGQWRMGRSVSSRDLQPGDLVFFNTTGRGVSHVGVYVGGGQMANANSYQGRTVIEPLFGNPYWASRYLGARRVLS</sequence>
<dbReference type="PROSITE" id="PS51935">
    <property type="entry name" value="NLPC_P60"/>
    <property type="match status" value="1"/>
</dbReference>
<proteinExistence type="inferred from homology"/>
<dbReference type="SUPFAM" id="SSF54001">
    <property type="entry name" value="Cysteine proteinases"/>
    <property type="match status" value="1"/>
</dbReference>
<keyword evidence="4" id="KW-0677">Repeat</keyword>
<dbReference type="Pfam" id="PF00877">
    <property type="entry name" value="NLPC_P60"/>
    <property type="match status" value="1"/>
</dbReference>
<dbReference type="PANTHER" id="PTHR47360">
    <property type="entry name" value="MUREIN DD-ENDOPEPTIDASE MEPS/MUREIN LD-CARBOXYPEPTIDASE"/>
    <property type="match status" value="1"/>
</dbReference>
<dbReference type="Pfam" id="PF01476">
    <property type="entry name" value="LysM"/>
    <property type="match status" value="1"/>
</dbReference>
<dbReference type="SMART" id="SM00257">
    <property type="entry name" value="LysM"/>
    <property type="match status" value="1"/>
</dbReference>
<gene>
    <name evidence="10" type="ORF">Dcar01_03444</name>
</gene>
<dbReference type="InterPro" id="IPR052062">
    <property type="entry name" value="Murein_DD/LD_carboxypeptidase"/>
</dbReference>
<dbReference type="SUPFAM" id="SSF54106">
    <property type="entry name" value="LysM domain"/>
    <property type="match status" value="1"/>
</dbReference>
<keyword evidence="6" id="KW-0788">Thiol protease</keyword>
<evidence type="ECO:0000313" key="11">
    <source>
        <dbReference type="Proteomes" id="UP001401887"/>
    </source>
</evidence>
<evidence type="ECO:0000256" key="1">
    <source>
        <dbReference type="ARBA" id="ARBA00007074"/>
    </source>
</evidence>
<evidence type="ECO:0000256" key="4">
    <source>
        <dbReference type="ARBA" id="ARBA00022737"/>
    </source>
</evidence>
<comment type="caution">
    <text evidence="10">The sequence shown here is derived from an EMBL/GenBank/DDBJ whole genome shotgun (WGS) entry which is preliminary data.</text>
</comment>
<evidence type="ECO:0000313" key="10">
    <source>
        <dbReference type="EMBL" id="GAA5514688.1"/>
    </source>
</evidence>
<feature type="domain" description="NlpC/P60" evidence="9">
    <location>
        <begin position="99"/>
        <end position="223"/>
    </location>
</feature>
<dbReference type="Gene3D" id="3.10.350.10">
    <property type="entry name" value="LysM domain"/>
    <property type="match status" value="1"/>
</dbReference>
<accession>A0ABP9WF26</accession>